<feature type="compositionally biased region" description="Polar residues" evidence="2">
    <location>
        <begin position="207"/>
        <end position="223"/>
    </location>
</feature>
<dbReference type="InterPro" id="IPR011993">
    <property type="entry name" value="PH-like_dom_sf"/>
</dbReference>
<dbReference type="Pfam" id="PF00169">
    <property type="entry name" value="PH"/>
    <property type="match status" value="1"/>
</dbReference>
<evidence type="ECO:0000259" key="3">
    <source>
        <dbReference type="PROSITE" id="PS50003"/>
    </source>
</evidence>
<dbReference type="PROSITE" id="PS50010">
    <property type="entry name" value="DH_2"/>
    <property type="match status" value="1"/>
</dbReference>
<accession>A0A0D2WJS8</accession>
<dbReference type="SUPFAM" id="SSF48065">
    <property type="entry name" value="DBL homology domain (DH-domain)"/>
    <property type="match status" value="1"/>
</dbReference>
<feature type="domain" description="DH" evidence="4">
    <location>
        <begin position="941"/>
        <end position="1160"/>
    </location>
</feature>
<evidence type="ECO:0000313" key="7">
    <source>
        <dbReference type="EMBL" id="KJE90385.1"/>
    </source>
</evidence>
<feature type="region of interest" description="Disordered" evidence="2">
    <location>
        <begin position="578"/>
        <end position="649"/>
    </location>
</feature>
<feature type="compositionally biased region" description="Low complexity" evidence="2">
    <location>
        <begin position="163"/>
        <end position="175"/>
    </location>
</feature>
<dbReference type="SMART" id="SM00233">
    <property type="entry name" value="PH"/>
    <property type="match status" value="2"/>
</dbReference>
<dbReference type="PROSITE" id="PS50229">
    <property type="entry name" value="WH1"/>
    <property type="match status" value="1"/>
</dbReference>
<feature type="region of interest" description="Disordered" evidence="2">
    <location>
        <begin position="529"/>
        <end position="558"/>
    </location>
</feature>
<reference evidence="8" key="1">
    <citation type="submission" date="2011-02" db="EMBL/GenBank/DDBJ databases">
        <title>The Genome Sequence of Capsaspora owczarzaki ATCC 30864.</title>
        <authorList>
            <person name="Russ C."/>
            <person name="Cuomo C."/>
            <person name="Burger G."/>
            <person name="Gray M.W."/>
            <person name="Holland P.W.H."/>
            <person name="King N."/>
            <person name="Lang F.B.F."/>
            <person name="Roger A.J."/>
            <person name="Ruiz-Trillo I."/>
            <person name="Young S.K."/>
            <person name="Zeng Q."/>
            <person name="Gargeya S."/>
            <person name="Alvarado L."/>
            <person name="Berlin A."/>
            <person name="Chapman S.B."/>
            <person name="Chen Z."/>
            <person name="Freedman E."/>
            <person name="Gellesch M."/>
            <person name="Goldberg J."/>
            <person name="Griggs A."/>
            <person name="Gujja S."/>
            <person name="Heilman E."/>
            <person name="Heiman D."/>
            <person name="Howarth C."/>
            <person name="Mehta T."/>
            <person name="Neiman D."/>
            <person name="Pearson M."/>
            <person name="Roberts A."/>
            <person name="Saif S."/>
            <person name="Shea T."/>
            <person name="Shenoy N."/>
            <person name="Sisk P."/>
            <person name="Stolte C."/>
            <person name="Sykes S."/>
            <person name="White J."/>
            <person name="Yandava C."/>
            <person name="Haas B."/>
            <person name="Nusbaum C."/>
            <person name="Birren B."/>
        </authorList>
    </citation>
    <scope>NUCLEOTIDE SEQUENCE</scope>
    <source>
        <strain evidence="8">ATCC 30864</strain>
    </source>
</reference>
<dbReference type="CDD" id="cd00821">
    <property type="entry name" value="PH"/>
    <property type="match status" value="1"/>
</dbReference>
<feature type="domain" description="PDZ" evidence="5">
    <location>
        <begin position="730"/>
        <end position="802"/>
    </location>
</feature>
<dbReference type="Pfam" id="PF00621">
    <property type="entry name" value="RhoGEF"/>
    <property type="match status" value="1"/>
</dbReference>
<dbReference type="RefSeq" id="XP_004364572.2">
    <property type="nucleotide sequence ID" value="XM_004364515.2"/>
</dbReference>
<dbReference type="InterPro" id="IPR036034">
    <property type="entry name" value="PDZ_sf"/>
</dbReference>
<dbReference type="InterPro" id="IPR001849">
    <property type="entry name" value="PH_domain"/>
</dbReference>
<dbReference type="InterPro" id="IPR001331">
    <property type="entry name" value="GDS_CDC24_CS"/>
</dbReference>
<dbReference type="EMBL" id="KE346361">
    <property type="protein sequence ID" value="KJE90385.1"/>
    <property type="molecule type" value="Genomic_DNA"/>
</dbReference>
<proteinExistence type="predicted"/>
<dbReference type="InterPro" id="IPR000219">
    <property type="entry name" value="DH_dom"/>
</dbReference>
<dbReference type="Gene3D" id="2.30.42.10">
    <property type="match status" value="1"/>
</dbReference>
<feature type="domain" description="PH" evidence="3">
    <location>
        <begin position="1188"/>
        <end position="1302"/>
    </location>
</feature>
<evidence type="ECO:0000259" key="6">
    <source>
        <dbReference type="PROSITE" id="PS50229"/>
    </source>
</evidence>
<dbReference type="GO" id="GO:0007264">
    <property type="term" value="P:small GTPase-mediated signal transduction"/>
    <property type="evidence" value="ECO:0007669"/>
    <property type="project" value="InterPro"/>
</dbReference>
<name>A0A0D2WJS8_CAPO3</name>
<keyword evidence="1" id="KW-0344">Guanine-nucleotide releasing factor</keyword>
<feature type="compositionally biased region" description="Low complexity" evidence="2">
    <location>
        <begin position="1370"/>
        <end position="1384"/>
    </location>
</feature>
<evidence type="ECO:0000256" key="2">
    <source>
        <dbReference type="SAM" id="MobiDB-lite"/>
    </source>
</evidence>
<feature type="domain" description="PH" evidence="3">
    <location>
        <begin position="252"/>
        <end position="364"/>
    </location>
</feature>
<dbReference type="Proteomes" id="UP000008743">
    <property type="component" value="Unassembled WGS sequence"/>
</dbReference>
<dbReference type="InterPro" id="IPR043537">
    <property type="entry name" value="Tiam1/Tiam2/Sif"/>
</dbReference>
<feature type="compositionally biased region" description="Low complexity" evidence="2">
    <location>
        <begin position="224"/>
        <end position="247"/>
    </location>
</feature>
<feature type="region of interest" description="Disordered" evidence="2">
    <location>
        <begin position="1107"/>
        <end position="1135"/>
    </location>
</feature>
<dbReference type="Pfam" id="PF18385">
    <property type="entry name" value="Tiam_CC_Ex"/>
    <property type="match status" value="1"/>
</dbReference>
<feature type="region of interest" description="Disordered" evidence="2">
    <location>
        <begin position="1416"/>
        <end position="1436"/>
    </location>
</feature>
<dbReference type="PANTHER" id="PTHR46001:SF3">
    <property type="entry name" value="PROTEIN STILL LIFE, ISOFORM SIF TYPE 1"/>
    <property type="match status" value="1"/>
</dbReference>
<feature type="region of interest" description="Disordered" evidence="2">
    <location>
        <begin position="1308"/>
        <end position="1343"/>
    </location>
</feature>
<dbReference type="SMART" id="SM00461">
    <property type="entry name" value="WH1"/>
    <property type="match status" value="1"/>
</dbReference>
<evidence type="ECO:0000259" key="4">
    <source>
        <dbReference type="PROSITE" id="PS50010"/>
    </source>
</evidence>
<dbReference type="Gene3D" id="1.20.900.10">
    <property type="entry name" value="Dbl homology (DH) domain"/>
    <property type="match status" value="1"/>
</dbReference>
<dbReference type="InterPro" id="IPR055251">
    <property type="entry name" value="SOS1_NGEF_PH"/>
</dbReference>
<dbReference type="SMART" id="SM00228">
    <property type="entry name" value="PDZ"/>
    <property type="match status" value="1"/>
</dbReference>
<dbReference type="PANTHER" id="PTHR46001">
    <property type="entry name" value="TIAM (MAMMALIAN TUMOR INVASION AND METASTASIS FACTOR) HOMOLOG"/>
    <property type="match status" value="1"/>
</dbReference>
<dbReference type="Gene3D" id="2.30.29.30">
    <property type="entry name" value="Pleckstrin-homology domain (PH domain)/Phosphotyrosine-binding domain (PTB)"/>
    <property type="match status" value="3"/>
</dbReference>
<dbReference type="PhylomeDB" id="A0A0D2WJS8"/>
<evidence type="ECO:0000313" key="8">
    <source>
        <dbReference type="Proteomes" id="UP000008743"/>
    </source>
</evidence>
<dbReference type="SUPFAM" id="SSF50156">
    <property type="entry name" value="PDZ domain-like"/>
    <property type="match status" value="1"/>
</dbReference>
<feature type="region of interest" description="Disordered" evidence="2">
    <location>
        <begin position="504"/>
        <end position="523"/>
    </location>
</feature>
<dbReference type="PROSITE" id="PS50106">
    <property type="entry name" value="PDZ"/>
    <property type="match status" value="1"/>
</dbReference>
<keyword evidence="8" id="KW-1185">Reference proteome</keyword>
<gene>
    <name evidence="7" type="ORF">CAOG_001704</name>
</gene>
<feature type="compositionally biased region" description="Low complexity" evidence="2">
    <location>
        <begin position="579"/>
        <end position="593"/>
    </location>
</feature>
<dbReference type="Pfam" id="PF00568">
    <property type="entry name" value="WH1"/>
    <property type="match status" value="1"/>
</dbReference>
<dbReference type="Pfam" id="PF00595">
    <property type="entry name" value="PDZ"/>
    <property type="match status" value="1"/>
</dbReference>
<feature type="region of interest" description="Disordered" evidence="2">
    <location>
        <begin position="1369"/>
        <end position="1403"/>
    </location>
</feature>
<dbReference type="SMART" id="SM00325">
    <property type="entry name" value="RhoGEF"/>
    <property type="match status" value="1"/>
</dbReference>
<organism evidence="7 8">
    <name type="scientific">Capsaspora owczarzaki (strain ATCC 30864)</name>
    <dbReference type="NCBI Taxonomy" id="595528"/>
    <lineage>
        <taxon>Eukaryota</taxon>
        <taxon>Filasterea</taxon>
        <taxon>Capsaspora</taxon>
    </lineage>
</organism>
<protein>
    <recommendedName>
        <fullName evidence="9">RhoGEF domain containing protein</fullName>
    </recommendedName>
</protein>
<dbReference type="Gene3D" id="6.10.140.680">
    <property type="match status" value="1"/>
</dbReference>
<dbReference type="CDD" id="cd00160">
    <property type="entry name" value="RhoGEF"/>
    <property type="match status" value="1"/>
</dbReference>
<dbReference type="SUPFAM" id="SSF50729">
    <property type="entry name" value="PH domain-like"/>
    <property type="match status" value="3"/>
</dbReference>
<feature type="compositionally biased region" description="Low complexity" evidence="2">
    <location>
        <begin position="504"/>
        <end position="522"/>
    </location>
</feature>
<evidence type="ECO:0000259" key="5">
    <source>
        <dbReference type="PROSITE" id="PS50106"/>
    </source>
</evidence>
<dbReference type="eggNOG" id="KOG3519">
    <property type="taxonomic scope" value="Eukaryota"/>
</dbReference>
<dbReference type="STRING" id="595528.A0A0D2WJS8"/>
<dbReference type="PROSITE" id="PS50003">
    <property type="entry name" value="PH_DOMAIN"/>
    <property type="match status" value="2"/>
</dbReference>
<dbReference type="InterPro" id="IPR035899">
    <property type="entry name" value="DBL_dom_sf"/>
</dbReference>
<evidence type="ECO:0008006" key="9">
    <source>
        <dbReference type="Google" id="ProtNLM"/>
    </source>
</evidence>
<evidence type="ECO:0000256" key="1">
    <source>
        <dbReference type="ARBA" id="ARBA00022658"/>
    </source>
</evidence>
<dbReference type="GO" id="GO:0005085">
    <property type="term" value="F:guanyl-nucleotide exchange factor activity"/>
    <property type="evidence" value="ECO:0007669"/>
    <property type="project" value="UniProtKB-KW"/>
</dbReference>
<dbReference type="InParanoid" id="A0A0D2WJS8"/>
<dbReference type="PROSITE" id="PS00741">
    <property type="entry name" value="DH_1"/>
    <property type="match status" value="1"/>
</dbReference>
<feature type="compositionally biased region" description="Low complexity" evidence="2">
    <location>
        <begin position="1332"/>
        <end position="1341"/>
    </location>
</feature>
<feature type="region of interest" description="Disordered" evidence="2">
    <location>
        <begin position="163"/>
        <end position="248"/>
    </location>
</feature>
<feature type="compositionally biased region" description="Low complexity" evidence="2">
    <location>
        <begin position="530"/>
        <end position="553"/>
    </location>
</feature>
<feature type="compositionally biased region" description="Polar residues" evidence="2">
    <location>
        <begin position="1385"/>
        <end position="1394"/>
    </location>
</feature>
<dbReference type="InterPro" id="IPR000697">
    <property type="entry name" value="WH1/EVH1_dom"/>
</dbReference>
<sequence>MADVFLFRELAQVNILSNVGGGLVWQPASDSLCYIGVMEEPATAATEAYLRLVAQADGDKVIVDCKIAEDMSMKKASDCFVTWRDANGATVGFNFVQASHADALGTFYQDLKDGKTVSAILIAHGRQPSVAPTAASLPEPPVAATAAAATAAAAAAPAAAPAATPTTSAPAATAKVPPPTAPKRASVLVETPPSAQTKQPQPAAEPASSTGRGAKPSNLTLTTPAQHAAAAGGSAAPSPNPDAAATPLDPNAVLKLGFLEERRMTAAKAQVTPLFKGSKKFLCMLRGARLLCYKVEEKDALNETTPPNHILLLDHCVVNLDTVDASRREASFTISTGDGQLCSFSSESVKEINEWINAIHLAAGLHLTKATDRIRAVETLRTSIHDISQKVDAEEKRGKGPEFNISFYMDDLTKEATNQRIRMNERIIETLSLDLYRLRCYEAAFTAQPLPLPSTLLNSISKPTHQTVMRIAAVTPVLLHAYNSVESGLYNNVAAATAAAEAEYQPGASSSSGKSSLPTSRSIQRMSSFTAPAAAPAATPTGPGTITPTATSAGGDGKFVSIGSSSSIAKLIRGEIQRSSSVDLPSPTSSDPSIGSPVPARVSGGLATTQSATSFLAPVNPSDETSAGEVAQGKRARSPSLSKPGPKTSGQTFIKAILSFAKEKTTLPISPETKVFDFLETISKKRKIDSNDLFLKYVDAKGKVVEPPLTALIVSFNTMEVEVCKKYTRSIELVKDAKDSFGLFIKIADIGLKAKVPTISRLAPGGAAIRSEQLFANDELWEVNGIDVRTKSLDFIMALMKDNAKITLQVRSKQPVASTAPASGSGSSSNLLGNISAAKRIALTDEQIKQLVFPPPVTRQLDFEQQMIKAMVIPSVPAASATIKVALASSQSAAAPLASLETDTDPEVVVAALQRTVSELSQLITRVANAGKKAKMSKAEMRDNVVMEIINTERKYLADLNQMIDMYLEPLKSATVLSAPEIFTVECNTYKIRSFHTKFLADLEASLEFERQEQLFEGESLKPCYGDVFQDHMEGFKLYADYCSNHPRAAEVLSVLHDGDQNLADFLAQCNPSNEQSLKLDSFLIKPIQRILKYPLLMRELLKFSNMDDENSKPSGDNGKPAPKEGEVVKTPLAGPDPRALALTKAMAGMIEVANMINERKRRQETVDQATHLRGDEWDGPEISELGEVLHCGEIMRIDPNESTTKKKDVELFLFSKAVLFARNKNKGKKGMKPAYRYFGQVPIKSMLIRSLQDTEEDRNIWELVDMGSLKQGKPSRTNYLMYSKSPEDKKTWMQLIKQEITANIRLGENKESSTPPIATPLNVPLSHQRGGSESSETGSIGSAGGGALSSMVSANAAAWMAMSGGGMSASGAAATGNAGSNGSLDTTGSTEGGNQIRRSDSFNEAMDDRLVGAKAPKKETAASAFGTLPRRFLKK</sequence>
<dbReference type="OrthoDB" id="8059989at2759"/>
<feature type="domain" description="WH1" evidence="6">
    <location>
        <begin position="1"/>
        <end position="115"/>
    </location>
</feature>
<dbReference type="InterPro" id="IPR040655">
    <property type="entry name" value="TIAM1_CC-Ex"/>
</dbReference>
<dbReference type="Pfam" id="PF22697">
    <property type="entry name" value="SOS1_NGEF_PH"/>
    <property type="match status" value="1"/>
</dbReference>
<dbReference type="InterPro" id="IPR001478">
    <property type="entry name" value="PDZ"/>
</dbReference>